<dbReference type="GO" id="GO:0003677">
    <property type="term" value="F:DNA binding"/>
    <property type="evidence" value="ECO:0007669"/>
    <property type="project" value="UniProtKB-KW"/>
</dbReference>
<dbReference type="InterPro" id="IPR036388">
    <property type="entry name" value="WH-like_DNA-bd_sf"/>
</dbReference>
<keyword evidence="2" id="KW-0238">DNA-binding</keyword>
<dbReference type="PROSITE" id="PS50043">
    <property type="entry name" value="HTH_LUXR_2"/>
    <property type="match status" value="1"/>
</dbReference>
<dbReference type="CDD" id="cd06170">
    <property type="entry name" value="LuxR_C_like"/>
    <property type="match status" value="1"/>
</dbReference>
<dbReference type="GO" id="GO:0006355">
    <property type="term" value="P:regulation of DNA-templated transcription"/>
    <property type="evidence" value="ECO:0007669"/>
    <property type="project" value="InterPro"/>
</dbReference>
<dbReference type="InterPro" id="IPR000792">
    <property type="entry name" value="Tscrpt_reg_LuxR_C"/>
</dbReference>
<dbReference type="RefSeq" id="WP_185678874.1">
    <property type="nucleotide sequence ID" value="NZ_JACLAX010000006.1"/>
</dbReference>
<gene>
    <name evidence="5" type="ORF">H7F53_07475</name>
</gene>
<keyword evidence="6" id="KW-1185">Reference proteome</keyword>
<dbReference type="PANTHER" id="PTHR44688">
    <property type="entry name" value="DNA-BINDING TRANSCRIPTIONAL ACTIVATOR DEVR_DOSR"/>
    <property type="match status" value="1"/>
</dbReference>
<evidence type="ECO:0000313" key="6">
    <source>
        <dbReference type="Proteomes" id="UP000551327"/>
    </source>
</evidence>
<dbReference type="Proteomes" id="UP000551327">
    <property type="component" value="Unassembled WGS sequence"/>
</dbReference>
<feature type="domain" description="HTH luxR-type" evidence="4">
    <location>
        <begin position="198"/>
        <end position="263"/>
    </location>
</feature>
<dbReference type="SMART" id="SM00421">
    <property type="entry name" value="HTH_LUXR"/>
    <property type="match status" value="1"/>
</dbReference>
<accession>A0A7X1FY20</accession>
<sequence length="269" mass="30166">MHYRQRQTTPGSRPLLSQDRIDAVRVDAPQDIRRAAQALHEIALSCGFRAAPAHDIADKRTPVDAEGNVLARDVFGWSEDDRVWWRNSRIALDSPLTTACRFESQPFWVNAKGFHLRQPNAYLEAINLANFESRAMTRAAIVVPVHLPFGQIGAVSFNPLDPDHTDLSEEFLAYGDAFGVYARTFIATYLHVMGSIQSLPPESRLSKREVECLRWAAIGKTDLEISMIMSRSRATVRFHIHNASVKLNAVNRSQTVFKAAQLGYISLGH</sequence>
<name>A0A7X1FY20_9SPHN</name>
<evidence type="ECO:0000259" key="4">
    <source>
        <dbReference type="PROSITE" id="PS50043"/>
    </source>
</evidence>
<dbReference type="AlphaFoldDB" id="A0A7X1FY20"/>
<keyword evidence="1" id="KW-0805">Transcription regulation</keyword>
<proteinExistence type="predicted"/>
<dbReference type="PANTHER" id="PTHR44688:SF16">
    <property type="entry name" value="DNA-BINDING TRANSCRIPTIONAL ACTIVATOR DEVR_DOSR"/>
    <property type="match status" value="1"/>
</dbReference>
<dbReference type="Gene3D" id="1.10.10.10">
    <property type="entry name" value="Winged helix-like DNA-binding domain superfamily/Winged helix DNA-binding domain"/>
    <property type="match status" value="1"/>
</dbReference>
<dbReference type="PRINTS" id="PR00038">
    <property type="entry name" value="HTHLUXR"/>
</dbReference>
<evidence type="ECO:0000256" key="1">
    <source>
        <dbReference type="ARBA" id="ARBA00023015"/>
    </source>
</evidence>
<dbReference type="EMBL" id="JACLAX010000006">
    <property type="protein sequence ID" value="MBC2668979.1"/>
    <property type="molecule type" value="Genomic_DNA"/>
</dbReference>
<organism evidence="5 6">
    <name type="scientific">Novosphingobium piscinae</name>
    <dbReference type="NCBI Taxonomy" id="1507448"/>
    <lineage>
        <taxon>Bacteria</taxon>
        <taxon>Pseudomonadati</taxon>
        <taxon>Pseudomonadota</taxon>
        <taxon>Alphaproteobacteria</taxon>
        <taxon>Sphingomonadales</taxon>
        <taxon>Sphingomonadaceae</taxon>
        <taxon>Novosphingobium</taxon>
    </lineage>
</organism>
<dbReference type="SUPFAM" id="SSF46894">
    <property type="entry name" value="C-terminal effector domain of the bipartite response regulators"/>
    <property type="match status" value="1"/>
</dbReference>
<dbReference type="Pfam" id="PF00196">
    <property type="entry name" value="GerE"/>
    <property type="match status" value="1"/>
</dbReference>
<reference evidence="5 6" key="1">
    <citation type="submission" date="2020-08" db="EMBL/GenBank/DDBJ databases">
        <title>The genome sequence of type strain Novosphingobium piscinae KCTC 42194.</title>
        <authorList>
            <person name="Liu Y."/>
        </authorList>
    </citation>
    <scope>NUCLEOTIDE SEQUENCE [LARGE SCALE GENOMIC DNA]</scope>
    <source>
        <strain evidence="5 6">KCTC 42194</strain>
    </source>
</reference>
<comment type="caution">
    <text evidence="5">The sequence shown here is derived from an EMBL/GenBank/DDBJ whole genome shotgun (WGS) entry which is preliminary data.</text>
</comment>
<evidence type="ECO:0000256" key="2">
    <source>
        <dbReference type="ARBA" id="ARBA00023125"/>
    </source>
</evidence>
<evidence type="ECO:0000313" key="5">
    <source>
        <dbReference type="EMBL" id="MBC2668979.1"/>
    </source>
</evidence>
<dbReference type="InterPro" id="IPR016032">
    <property type="entry name" value="Sig_transdc_resp-reg_C-effctor"/>
</dbReference>
<protein>
    <submittedName>
        <fullName evidence="5">Helix-turn-helix transcriptional regulator</fullName>
    </submittedName>
</protein>
<keyword evidence="3" id="KW-0804">Transcription</keyword>
<evidence type="ECO:0000256" key="3">
    <source>
        <dbReference type="ARBA" id="ARBA00023163"/>
    </source>
</evidence>